<gene>
    <name evidence="1" type="ORF">LMG27177_03847</name>
</gene>
<keyword evidence="2" id="KW-1185">Reference proteome</keyword>
<name>A0A6J5GBC8_9BURK</name>
<dbReference type="EMBL" id="CADIKI010000011">
    <property type="protein sequence ID" value="CAB3795441.1"/>
    <property type="molecule type" value="Genomic_DNA"/>
</dbReference>
<organism evidence="1 2">
    <name type="scientific">Paraburkholderia fynbosensis</name>
    <dbReference type="NCBI Taxonomy" id="1200993"/>
    <lineage>
        <taxon>Bacteria</taxon>
        <taxon>Pseudomonadati</taxon>
        <taxon>Pseudomonadota</taxon>
        <taxon>Betaproteobacteria</taxon>
        <taxon>Burkholderiales</taxon>
        <taxon>Burkholderiaceae</taxon>
        <taxon>Paraburkholderia</taxon>
    </lineage>
</organism>
<dbReference type="Proteomes" id="UP000494252">
    <property type="component" value="Unassembled WGS sequence"/>
</dbReference>
<protein>
    <submittedName>
        <fullName evidence="1">Uncharacterized protein</fullName>
    </submittedName>
</protein>
<accession>A0A6J5GBC8</accession>
<dbReference type="AlphaFoldDB" id="A0A6J5GBC8"/>
<dbReference type="RefSeq" id="WP_175162007.1">
    <property type="nucleotide sequence ID" value="NZ_CADIKI010000011.1"/>
</dbReference>
<sequence>MVKLGEIFRLHLWMHADTRDNWLLKRSLEQAAEFPLPPDILTTHRICALGMSVAPP</sequence>
<evidence type="ECO:0000313" key="2">
    <source>
        <dbReference type="Proteomes" id="UP000494252"/>
    </source>
</evidence>
<evidence type="ECO:0000313" key="1">
    <source>
        <dbReference type="EMBL" id="CAB3795441.1"/>
    </source>
</evidence>
<proteinExistence type="predicted"/>
<reference evidence="1 2" key="1">
    <citation type="submission" date="2020-04" db="EMBL/GenBank/DDBJ databases">
        <authorList>
            <person name="De Canck E."/>
        </authorList>
    </citation>
    <scope>NUCLEOTIDE SEQUENCE [LARGE SCALE GENOMIC DNA]</scope>
    <source>
        <strain evidence="1 2">LMG 27177</strain>
    </source>
</reference>